<keyword evidence="8" id="KW-1185">Reference proteome</keyword>
<accession>A0A840ASG5</accession>
<evidence type="ECO:0000313" key="8">
    <source>
        <dbReference type="Proteomes" id="UP000553963"/>
    </source>
</evidence>
<evidence type="ECO:0000256" key="2">
    <source>
        <dbReference type="ARBA" id="ARBA00022723"/>
    </source>
</evidence>
<evidence type="ECO:0000313" key="7">
    <source>
        <dbReference type="EMBL" id="MBB3933199.1"/>
    </source>
</evidence>
<sequence>MKRVLATLAASASIAWAGSVFAGAPDSGLDFAMGKALFDRMWVQAPSSTAANDGLGPLFNEKSCASCHTGKAFSAAMTIGPDGGITARGLSVRLGNATGEADPVYGRQIQPRSANGIISEGSVAYRVEGTPPRVVPSFEPARGPLAPGIHMGPRQAPPLRGISALGAVDPAAVERIAAEQKARGAGPSGRPRFVERDGKRVLGRYGWKASAPTIDAQTADALGLDIGMSSPLFPHPYGDCTPAEADCLAAPNGRSAEFDGEEISNDMIRVLAVYVEGLKAPAPRPDTRGEALFASAGCAACHVPDMPALGGGTVRIFSDLLLHDMGAELDDGVGEPGVLSSEWRTAPLLTLSTRRAPDRRYLHDGRAATIADAVLAHGGEAAAARSNFEALPDGDRAALIAYLETL</sequence>
<evidence type="ECO:0000256" key="1">
    <source>
        <dbReference type="ARBA" id="ARBA00022617"/>
    </source>
</evidence>
<organism evidence="7 8">
    <name type="scientific">Kaistia hirudinis</name>
    <dbReference type="NCBI Taxonomy" id="1293440"/>
    <lineage>
        <taxon>Bacteria</taxon>
        <taxon>Pseudomonadati</taxon>
        <taxon>Pseudomonadota</taxon>
        <taxon>Alphaproteobacteria</taxon>
        <taxon>Hyphomicrobiales</taxon>
        <taxon>Kaistiaceae</taxon>
        <taxon>Kaistia</taxon>
    </lineage>
</organism>
<dbReference type="InterPro" id="IPR036909">
    <property type="entry name" value="Cyt_c-like_dom_sf"/>
</dbReference>
<reference evidence="7 8" key="1">
    <citation type="submission" date="2020-08" db="EMBL/GenBank/DDBJ databases">
        <title>Genomic Encyclopedia of Type Strains, Phase IV (KMG-IV): sequencing the most valuable type-strain genomes for metagenomic binning, comparative biology and taxonomic classification.</title>
        <authorList>
            <person name="Goeker M."/>
        </authorList>
    </citation>
    <scope>NUCLEOTIDE SEQUENCE [LARGE SCALE GENOMIC DNA]</scope>
    <source>
        <strain evidence="7 8">DSM 25966</strain>
    </source>
</reference>
<dbReference type="Gene3D" id="1.10.760.10">
    <property type="entry name" value="Cytochrome c-like domain"/>
    <property type="match status" value="1"/>
</dbReference>
<evidence type="ECO:0000256" key="5">
    <source>
        <dbReference type="SAM" id="SignalP"/>
    </source>
</evidence>
<dbReference type="PANTHER" id="PTHR30600:SF4">
    <property type="entry name" value="CYTOCHROME C DOMAIN-CONTAINING PROTEIN"/>
    <property type="match status" value="1"/>
</dbReference>
<dbReference type="PANTHER" id="PTHR30600">
    <property type="entry name" value="CYTOCHROME C PEROXIDASE-RELATED"/>
    <property type="match status" value="1"/>
</dbReference>
<dbReference type="EMBL" id="JACIDS010000005">
    <property type="protein sequence ID" value="MBB3933199.1"/>
    <property type="molecule type" value="Genomic_DNA"/>
</dbReference>
<feature type="signal peptide" evidence="5">
    <location>
        <begin position="1"/>
        <end position="22"/>
    </location>
</feature>
<proteinExistence type="predicted"/>
<dbReference type="RefSeq" id="WP_246410085.1">
    <property type="nucleotide sequence ID" value="NZ_JACIDS010000005.1"/>
</dbReference>
<evidence type="ECO:0000259" key="6">
    <source>
        <dbReference type="PROSITE" id="PS51007"/>
    </source>
</evidence>
<dbReference type="AlphaFoldDB" id="A0A840ASG5"/>
<dbReference type="InterPro" id="IPR009056">
    <property type="entry name" value="Cyt_c-like_dom"/>
</dbReference>
<comment type="caution">
    <text evidence="7">The sequence shown here is derived from an EMBL/GenBank/DDBJ whole genome shotgun (WGS) entry which is preliminary data.</text>
</comment>
<feature type="domain" description="Cytochrome c" evidence="6">
    <location>
        <begin position="284"/>
        <end position="406"/>
    </location>
</feature>
<dbReference type="PROSITE" id="PS51007">
    <property type="entry name" value="CYTC"/>
    <property type="match status" value="2"/>
</dbReference>
<evidence type="ECO:0000256" key="3">
    <source>
        <dbReference type="ARBA" id="ARBA00023004"/>
    </source>
</evidence>
<dbReference type="InterPro" id="IPR051395">
    <property type="entry name" value="Cytochrome_c_Peroxidase/MauG"/>
</dbReference>
<dbReference type="Proteomes" id="UP000553963">
    <property type="component" value="Unassembled WGS sequence"/>
</dbReference>
<dbReference type="GO" id="GO:0009055">
    <property type="term" value="F:electron transfer activity"/>
    <property type="evidence" value="ECO:0007669"/>
    <property type="project" value="InterPro"/>
</dbReference>
<dbReference type="Pfam" id="PF06537">
    <property type="entry name" value="DHOR"/>
    <property type="match status" value="2"/>
</dbReference>
<gene>
    <name evidence="7" type="ORF">GGR25_004263</name>
</gene>
<dbReference type="GO" id="GO:0020037">
    <property type="term" value="F:heme binding"/>
    <property type="evidence" value="ECO:0007669"/>
    <property type="project" value="InterPro"/>
</dbReference>
<feature type="domain" description="Cytochrome c" evidence="6">
    <location>
        <begin position="29"/>
        <end position="184"/>
    </location>
</feature>
<keyword evidence="3 4" id="KW-0408">Iron</keyword>
<keyword evidence="1 4" id="KW-0349">Heme</keyword>
<name>A0A840ASG5_9HYPH</name>
<keyword evidence="5" id="KW-0732">Signal</keyword>
<dbReference type="InterPro" id="IPR010538">
    <property type="entry name" value="DHOR"/>
</dbReference>
<feature type="chain" id="PRO_5032816403" evidence="5">
    <location>
        <begin position="23"/>
        <end position="406"/>
    </location>
</feature>
<keyword evidence="2 4" id="KW-0479">Metal-binding</keyword>
<evidence type="ECO:0000256" key="4">
    <source>
        <dbReference type="PROSITE-ProRule" id="PRU00433"/>
    </source>
</evidence>
<dbReference type="GO" id="GO:0004130">
    <property type="term" value="F:cytochrome-c peroxidase activity"/>
    <property type="evidence" value="ECO:0007669"/>
    <property type="project" value="TreeGrafter"/>
</dbReference>
<dbReference type="SUPFAM" id="SSF46626">
    <property type="entry name" value="Cytochrome c"/>
    <property type="match status" value="2"/>
</dbReference>
<protein>
    <submittedName>
        <fullName evidence="7">CxxC motif-containing protein (DUF1111 family)</fullName>
    </submittedName>
</protein>
<dbReference type="GO" id="GO:0046872">
    <property type="term" value="F:metal ion binding"/>
    <property type="evidence" value="ECO:0007669"/>
    <property type="project" value="UniProtKB-KW"/>
</dbReference>